<dbReference type="EMBL" id="PIPK01000006">
    <property type="protein sequence ID" value="RUO24557.1"/>
    <property type="molecule type" value="Genomic_DNA"/>
</dbReference>
<evidence type="ECO:0000313" key="4">
    <source>
        <dbReference type="Proteomes" id="UP000249203"/>
    </source>
</evidence>
<dbReference type="RefSeq" id="WP_111569321.1">
    <property type="nucleotide sequence ID" value="NZ_PIPK01000006.1"/>
</dbReference>
<gene>
    <name evidence="2" type="ORF">B0I24_1069</name>
    <name evidence="3" type="ORF">CWE07_07745</name>
</gene>
<dbReference type="AlphaFoldDB" id="A0A327WVD3"/>
<evidence type="ECO:0000256" key="1">
    <source>
        <dbReference type="SAM" id="Phobius"/>
    </source>
</evidence>
<name>A0A327WVD3_9GAMM</name>
<dbReference type="Proteomes" id="UP000287865">
    <property type="component" value="Unassembled WGS sequence"/>
</dbReference>
<feature type="transmembrane region" description="Helical" evidence="1">
    <location>
        <begin position="12"/>
        <end position="30"/>
    </location>
</feature>
<keyword evidence="1" id="KW-1133">Transmembrane helix</keyword>
<feature type="transmembrane region" description="Helical" evidence="1">
    <location>
        <begin position="42"/>
        <end position="62"/>
    </location>
</feature>
<dbReference type="OrthoDB" id="6241258at2"/>
<evidence type="ECO:0000313" key="3">
    <source>
        <dbReference type="EMBL" id="RUO24557.1"/>
    </source>
</evidence>
<dbReference type="EMBL" id="QLMD01000006">
    <property type="protein sequence ID" value="RAJ96946.1"/>
    <property type="molecule type" value="Genomic_DNA"/>
</dbReference>
<sequence length="89" mass="10451">MQFINFLRVLRGFAGLCLVLAAVAIVVQLLNNFWHFDFLMPSTAAITMLAFMHIAFWLWAFIGLRRIIHSVHEQTFGHPHPRLRKPWHL</sequence>
<dbReference type="Proteomes" id="UP000249203">
    <property type="component" value="Unassembled WGS sequence"/>
</dbReference>
<evidence type="ECO:0000313" key="5">
    <source>
        <dbReference type="Proteomes" id="UP000287865"/>
    </source>
</evidence>
<evidence type="ECO:0000313" key="2">
    <source>
        <dbReference type="EMBL" id="RAJ96946.1"/>
    </source>
</evidence>
<protein>
    <submittedName>
        <fullName evidence="2">Uncharacterized protein</fullName>
    </submittedName>
</protein>
<accession>A0A327WVD3</accession>
<keyword evidence="1" id="KW-0472">Membrane</keyword>
<reference evidence="3 5" key="1">
    <citation type="journal article" date="2018" name="Front. Microbiol.">
        <title>Genome-Based Analysis Reveals the Taxonomy and Diversity of the Family Idiomarinaceae.</title>
        <authorList>
            <person name="Liu Y."/>
            <person name="Lai Q."/>
            <person name="Shao Z."/>
        </authorList>
    </citation>
    <scope>NUCLEOTIDE SEQUENCE [LARGE SCALE GENOMIC DNA]</scope>
    <source>
        <strain evidence="3 5">CF12-14</strain>
    </source>
</reference>
<reference evidence="2 4" key="2">
    <citation type="submission" date="2018-06" db="EMBL/GenBank/DDBJ databases">
        <title>Genomic Encyclopedia of Type Strains, Phase III (KMG-III): the genomes of soil and plant-associated and newly described type strains.</title>
        <authorList>
            <person name="Whitman W."/>
        </authorList>
    </citation>
    <scope>NUCLEOTIDE SEQUENCE [LARGE SCALE GENOMIC DNA]</scope>
    <source>
        <strain evidence="2 4">CGMCC 1.15366</strain>
    </source>
</reference>
<comment type="caution">
    <text evidence="2">The sequence shown here is derived from an EMBL/GenBank/DDBJ whole genome shotgun (WGS) entry which is preliminary data.</text>
</comment>
<keyword evidence="1" id="KW-0812">Transmembrane</keyword>
<organism evidence="2 4">
    <name type="scientific">Aliidiomarina maris</name>
    <dbReference type="NCBI Taxonomy" id="531312"/>
    <lineage>
        <taxon>Bacteria</taxon>
        <taxon>Pseudomonadati</taxon>
        <taxon>Pseudomonadota</taxon>
        <taxon>Gammaproteobacteria</taxon>
        <taxon>Alteromonadales</taxon>
        <taxon>Idiomarinaceae</taxon>
        <taxon>Aliidiomarina</taxon>
    </lineage>
</organism>
<keyword evidence="5" id="KW-1185">Reference proteome</keyword>
<proteinExistence type="predicted"/>